<reference evidence="2" key="1">
    <citation type="journal article" date="2019" name="Int. J. Syst. Evol. Microbiol.">
        <title>The Global Catalogue of Microorganisms (GCM) 10K type strain sequencing project: providing services to taxonomists for standard genome sequencing and annotation.</title>
        <authorList>
            <consortium name="The Broad Institute Genomics Platform"/>
            <consortium name="The Broad Institute Genome Sequencing Center for Infectious Disease"/>
            <person name="Wu L."/>
            <person name="Ma J."/>
        </authorList>
    </citation>
    <scope>NUCLEOTIDE SEQUENCE [LARGE SCALE GENOMIC DNA]</scope>
    <source>
        <strain evidence="2">TBRC 5781</strain>
    </source>
</reference>
<gene>
    <name evidence="1" type="ORF">ACFOVS_23670</name>
</gene>
<evidence type="ECO:0000313" key="2">
    <source>
        <dbReference type="Proteomes" id="UP001595697"/>
    </source>
</evidence>
<dbReference type="EMBL" id="JBHSBD010000161">
    <property type="protein sequence ID" value="MFC3971064.1"/>
    <property type="molecule type" value="Genomic_DNA"/>
</dbReference>
<name>A0ABV8EHL4_9HYPH</name>
<accession>A0ABV8EHL4</accession>
<protein>
    <recommendedName>
        <fullName evidence="3">Bacteriocin</fullName>
    </recommendedName>
</protein>
<feature type="non-terminal residue" evidence="1">
    <location>
        <position position="144"/>
    </location>
</feature>
<organism evidence="1 2">
    <name type="scientific">Rhizobium lemnae</name>
    <dbReference type="NCBI Taxonomy" id="1214924"/>
    <lineage>
        <taxon>Bacteria</taxon>
        <taxon>Pseudomonadati</taxon>
        <taxon>Pseudomonadota</taxon>
        <taxon>Alphaproteobacteria</taxon>
        <taxon>Hyphomicrobiales</taxon>
        <taxon>Rhizobiaceae</taxon>
        <taxon>Rhizobium/Agrobacterium group</taxon>
        <taxon>Rhizobium</taxon>
    </lineage>
</organism>
<evidence type="ECO:0000313" key="1">
    <source>
        <dbReference type="EMBL" id="MFC3971064.1"/>
    </source>
</evidence>
<dbReference type="Proteomes" id="UP001595697">
    <property type="component" value="Unassembled WGS sequence"/>
</dbReference>
<keyword evidence="2" id="KW-1185">Reference proteome</keyword>
<sequence>MSGGFFENLLGNLGLVGGGAGGLVGGAALGSAAGAGTGTLVAPGVGTLSGAAVGALKGGAAGATVGAATGYLGGKATGEWIDQTGPGQYVNQKVEDLKDWINGDKAADNADAKTKAITCATCAQNPCAELACGTPGSKYRGGAH</sequence>
<proteinExistence type="predicted"/>
<comment type="caution">
    <text evidence="1">The sequence shown here is derived from an EMBL/GenBank/DDBJ whole genome shotgun (WGS) entry which is preliminary data.</text>
</comment>
<evidence type="ECO:0008006" key="3">
    <source>
        <dbReference type="Google" id="ProtNLM"/>
    </source>
</evidence>